<proteinExistence type="predicted"/>
<dbReference type="GeneID" id="100197834"/>
<feature type="domain" description="HECT" evidence="6">
    <location>
        <begin position="683"/>
        <end position="1011"/>
    </location>
</feature>
<dbReference type="CDD" id="cd00078">
    <property type="entry name" value="HECTc"/>
    <property type="match status" value="1"/>
</dbReference>
<gene>
    <name evidence="8" type="primary">LOC100197834</name>
</gene>
<dbReference type="InterPro" id="IPR035983">
    <property type="entry name" value="Hect_E3_ubiquitin_ligase"/>
</dbReference>
<dbReference type="PROSITE" id="PS50237">
    <property type="entry name" value="HECT"/>
    <property type="match status" value="1"/>
</dbReference>
<dbReference type="Gene3D" id="3.30.2160.10">
    <property type="entry name" value="Hect, E3 ligase catalytic domain"/>
    <property type="match status" value="1"/>
</dbReference>
<evidence type="ECO:0000256" key="2">
    <source>
        <dbReference type="ARBA" id="ARBA00012485"/>
    </source>
</evidence>
<protein>
    <recommendedName>
        <fullName evidence="2">HECT-type E3 ubiquitin transferase</fullName>
        <ecNumber evidence="2">2.3.2.26</ecNumber>
    </recommendedName>
</protein>
<dbReference type="Gene3D" id="3.30.2410.10">
    <property type="entry name" value="Hect, E3 ligase catalytic domain"/>
    <property type="match status" value="1"/>
</dbReference>
<evidence type="ECO:0000259" key="6">
    <source>
        <dbReference type="PROSITE" id="PS50237"/>
    </source>
</evidence>
<evidence type="ECO:0000313" key="8">
    <source>
        <dbReference type="RefSeq" id="XP_065662119.1"/>
    </source>
</evidence>
<evidence type="ECO:0000256" key="3">
    <source>
        <dbReference type="ARBA" id="ARBA00022679"/>
    </source>
</evidence>
<keyword evidence="3" id="KW-0808">Transferase</keyword>
<dbReference type="PANTHER" id="PTHR45700">
    <property type="entry name" value="UBIQUITIN-PROTEIN LIGASE E3C"/>
    <property type="match status" value="1"/>
</dbReference>
<dbReference type="Pfam" id="PF16558">
    <property type="entry name" value="AZUL"/>
    <property type="match status" value="1"/>
</dbReference>
<dbReference type="InterPro" id="IPR044611">
    <property type="entry name" value="E3A/B/C-like"/>
</dbReference>
<dbReference type="Proteomes" id="UP001652625">
    <property type="component" value="Chromosome 09"/>
</dbReference>
<dbReference type="InterPro" id="IPR032353">
    <property type="entry name" value="AZUL"/>
</dbReference>
<dbReference type="Gene3D" id="6.10.130.10">
    <property type="entry name" value="Ubiquitin-protein ligase E3A, N-terminal zinc-binding domain (AZUL)"/>
    <property type="match status" value="1"/>
</dbReference>
<dbReference type="InterPro" id="IPR000569">
    <property type="entry name" value="HECT_dom"/>
</dbReference>
<dbReference type="InterPro" id="IPR042556">
    <property type="entry name" value="AZUL_sf"/>
</dbReference>
<dbReference type="SMART" id="SM00119">
    <property type="entry name" value="HECTc"/>
    <property type="match status" value="1"/>
</dbReference>
<reference evidence="8" key="1">
    <citation type="submission" date="2025-08" db="UniProtKB">
        <authorList>
            <consortium name="RefSeq"/>
        </authorList>
    </citation>
    <scope>IDENTIFICATION</scope>
</reference>
<accession>A0ABM4CK35</accession>
<keyword evidence="4 5" id="KW-0833">Ubl conjugation pathway</keyword>
<dbReference type="Pfam" id="PF00632">
    <property type="entry name" value="HECT"/>
    <property type="match status" value="1"/>
</dbReference>
<comment type="catalytic activity">
    <reaction evidence="1">
        <text>S-ubiquitinyl-[E2 ubiquitin-conjugating enzyme]-L-cysteine + [acceptor protein]-L-lysine = [E2 ubiquitin-conjugating enzyme]-L-cysteine + N(6)-ubiquitinyl-[acceptor protein]-L-lysine.</text>
        <dbReference type="EC" id="2.3.2.26"/>
    </reaction>
</comment>
<name>A0ABM4CK35_HYDVU</name>
<keyword evidence="7" id="KW-1185">Reference proteome</keyword>
<dbReference type="SUPFAM" id="SSF56204">
    <property type="entry name" value="Hect, E3 ligase catalytic domain"/>
    <property type="match status" value="1"/>
</dbReference>
<feature type="active site" description="Glycyl thioester intermediate" evidence="5">
    <location>
        <position position="979"/>
    </location>
</feature>
<dbReference type="EC" id="2.3.2.26" evidence="2"/>
<evidence type="ECO:0000256" key="4">
    <source>
        <dbReference type="ARBA" id="ARBA00022786"/>
    </source>
</evidence>
<dbReference type="Gene3D" id="3.90.1750.10">
    <property type="entry name" value="Hect, E3 ligase catalytic domains"/>
    <property type="match status" value="1"/>
</dbReference>
<dbReference type="RefSeq" id="XP_065662119.1">
    <property type="nucleotide sequence ID" value="XM_065806047.1"/>
</dbReference>
<sequence length="1011" mass="115579">MCDTFPIYSPICRPPQNPCLRTHNSSKECYKKNESSYLKEPSELLKATKKQDLNSKLTPDCCYKERAHSLNNLRIEFLKEKHRSLSASNFYALNNPNLSLTQALTKKAYDKPNSAFAKEKALFTAYVQKYFYQLTVGCSNTLCRNKFCKSSDTCLNLKPAMAALISIELSGYKDQYLCIKEKSNQRAKLIDTDIFRNNTKEKDNKSTSGNFVPFLYSFYSTSPFRSLFLPCPLTSSGKKLDRRHSVESMKSLQTFATLIRNNLNVITNTVSSSLSNIWKSTGNDIKCTDFLVGGSEVSDSHTLPKPTLHIFPDNTLDNKNENFREIEIFESSVAAEFQQHEMFDNISFQKQDGELLSDGYSLTHLTLDMFNTVLSNYYECRDESFLINTLRTVFSSWDALGISFSHERSKSAGLDIKCEDVESMFNDLNKVKNSRALFTILIDAVTVMLLSRKGCLLKVQDLKPLVIILYIPNIFDYQPVVYEISSIISELSKDCQDVLLLYFYELCKTKFEFIIQGFKSVLVNEILVSNVSKESLSALCLTLQLLYKANIFKGDHYSRIPKSSFYCPELTSKLDFKYEYTSWIARHSCKESNLFSILDFPFLLEPIVKVQVIHIDAITQMREEYQDAIVHQARIQQVQKSWADFNDASALSRVVQSAMCPYLLLEIRRQNIVDDTLKQLRNKFSDFKKPLKIKYTEGGEQGLDMGGLQKEFFQVIIETMFDPNYGLFTLSEDSSLMWFNALCLESIVMFNLVGILLGLAIYNGIILDVHFPLLVYKKLLGYEVGLEDLREIQPTLSKSLDELLSYEGDVEQDFGLTFEVFHNLYGKEMRTELLTNGSQISVTNSNRESFVNLYVDLIINKSIENSFSAFKEGFFQVCHFPSISLFTAPELELLICGSPDLDFKALEKVTEYKDGFSKSHPLMLEFWDIVHRFTFKQKQALLMFVTGSYRVPLKGLGSMAFYIQRNGPDSLNLPTSMTCFNRLLIPEYSSAAKLEKMLLLAIENSKGFGLI</sequence>
<evidence type="ECO:0000256" key="5">
    <source>
        <dbReference type="PROSITE-ProRule" id="PRU00104"/>
    </source>
</evidence>
<organism evidence="7 8">
    <name type="scientific">Hydra vulgaris</name>
    <name type="common">Hydra</name>
    <name type="synonym">Hydra attenuata</name>
    <dbReference type="NCBI Taxonomy" id="6087"/>
    <lineage>
        <taxon>Eukaryota</taxon>
        <taxon>Metazoa</taxon>
        <taxon>Cnidaria</taxon>
        <taxon>Hydrozoa</taxon>
        <taxon>Hydroidolina</taxon>
        <taxon>Anthoathecata</taxon>
        <taxon>Aplanulata</taxon>
        <taxon>Hydridae</taxon>
        <taxon>Hydra</taxon>
    </lineage>
</organism>
<evidence type="ECO:0000256" key="1">
    <source>
        <dbReference type="ARBA" id="ARBA00000885"/>
    </source>
</evidence>
<dbReference type="PANTHER" id="PTHR45700:SF8">
    <property type="entry name" value="HECT-TYPE E3 UBIQUITIN TRANSFERASE"/>
    <property type="match status" value="1"/>
</dbReference>
<evidence type="ECO:0000313" key="7">
    <source>
        <dbReference type="Proteomes" id="UP001652625"/>
    </source>
</evidence>